<dbReference type="EMBL" id="BMVB01000016">
    <property type="protein sequence ID" value="GHC61933.1"/>
    <property type="molecule type" value="Genomic_DNA"/>
</dbReference>
<gene>
    <name evidence="3" type="ORF">GCM10010507_43820</name>
</gene>
<dbReference type="AlphaFoldDB" id="A0A918TVG1"/>
<dbReference type="PANTHER" id="PTHR46844">
    <property type="entry name" value="SLR5058 PROTEIN"/>
    <property type="match status" value="1"/>
</dbReference>
<organism evidence="3 4">
    <name type="scientific">Streptomyces cinnamoneus</name>
    <name type="common">Streptoverticillium cinnamoneum</name>
    <dbReference type="NCBI Taxonomy" id="53446"/>
    <lineage>
        <taxon>Bacteria</taxon>
        <taxon>Bacillati</taxon>
        <taxon>Actinomycetota</taxon>
        <taxon>Actinomycetes</taxon>
        <taxon>Kitasatosporales</taxon>
        <taxon>Streptomycetaceae</taxon>
        <taxon>Streptomyces</taxon>
        <taxon>Streptomyces cinnamoneus group</taxon>
    </lineage>
</organism>
<dbReference type="Gene3D" id="3.40.50.300">
    <property type="entry name" value="P-loop containing nucleotide triphosphate hydrolases"/>
    <property type="match status" value="1"/>
</dbReference>
<comment type="caution">
    <text evidence="3">The sequence shown here is derived from an EMBL/GenBank/DDBJ whole genome shotgun (WGS) entry which is preliminary data.</text>
</comment>
<accession>A0A918TVG1</accession>
<reference evidence="3" key="2">
    <citation type="submission" date="2020-09" db="EMBL/GenBank/DDBJ databases">
        <authorList>
            <person name="Sun Q."/>
            <person name="Ohkuma M."/>
        </authorList>
    </citation>
    <scope>NUCLEOTIDE SEQUENCE</scope>
    <source>
        <strain evidence="3">JCM 4633</strain>
    </source>
</reference>
<dbReference type="SUPFAM" id="SSF50494">
    <property type="entry name" value="Trypsin-like serine proteases"/>
    <property type="match status" value="1"/>
</dbReference>
<evidence type="ECO:0000256" key="1">
    <source>
        <dbReference type="SAM" id="MobiDB-lite"/>
    </source>
</evidence>
<dbReference type="InterPro" id="IPR043504">
    <property type="entry name" value="Peptidase_S1_PA_chymotrypsin"/>
</dbReference>
<dbReference type="Gene3D" id="2.40.10.10">
    <property type="entry name" value="Trypsin-like serine proteases"/>
    <property type="match status" value="1"/>
</dbReference>
<dbReference type="InterPro" id="IPR009003">
    <property type="entry name" value="Peptidase_S1_PA"/>
</dbReference>
<name>A0A918TVG1_STRCJ</name>
<dbReference type="PANTHER" id="PTHR46844:SF1">
    <property type="entry name" value="SLR5058 PROTEIN"/>
    <property type="match status" value="1"/>
</dbReference>
<dbReference type="InterPro" id="IPR016024">
    <property type="entry name" value="ARM-type_fold"/>
</dbReference>
<dbReference type="InterPro" id="IPR027417">
    <property type="entry name" value="P-loop_NTPase"/>
</dbReference>
<dbReference type="Pfam" id="PF05729">
    <property type="entry name" value="NACHT"/>
    <property type="match status" value="1"/>
</dbReference>
<dbReference type="SUPFAM" id="SSF48371">
    <property type="entry name" value="ARM repeat"/>
    <property type="match status" value="1"/>
</dbReference>
<dbReference type="Pfam" id="PF13365">
    <property type="entry name" value="Trypsin_2"/>
    <property type="match status" value="1"/>
</dbReference>
<evidence type="ECO:0000313" key="4">
    <source>
        <dbReference type="Proteomes" id="UP000646244"/>
    </source>
</evidence>
<protein>
    <recommendedName>
        <fullName evidence="2">NACHT domain-containing protein</fullName>
    </recommendedName>
</protein>
<dbReference type="SUPFAM" id="SSF52540">
    <property type="entry name" value="P-loop containing nucleoside triphosphate hydrolases"/>
    <property type="match status" value="1"/>
</dbReference>
<evidence type="ECO:0000313" key="3">
    <source>
        <dbReference type="EMBL" id="GHC61933.1"/>
    </source>
</evidence>
<sequence>MHPARERIAAVFGRSQGSGYLLAPNVVLTAAHVVGDCDAPSVIVPGGTGRVRCRVAWARDDDRRCDAALLVAERDLVVPETAAAFEPLVWGRAYDLRAWPGAQAIGYPQVQRDAGGGLDTEQVLGTLKPGSNLLSGRHVLDSEYGAPGAPGDGGSPWAGMSGAAVFVDGLLAGVVCADPNGWRHGRLTVTPSATLWSEFSFLSECLLAGHKPQSRSLASPRQLEIEAFERRLRDYVVEKSGELTIIGLTLSDGEGETWPLDAAYLSLELTGPTPGPQARPGETCADGGRRAVPSPQRAEEALAGHRRVLLRGAAGSGKTTLLQWLATTTARGDLPPGLGHLSGCMPLMLPLRTLIRRGALPQPEEFLAAAAGPLAGVPAAQGWVTGRLDEGTALLLIDGVDEVPEADRRRTLAWVKDLLAAYPDARYVITTRPSAVREGWLSDAGFTELELLPMSRGDVLAFIDRWHAAAGQEHAGQEHGQEHSERLRAFKESLSAAVVAKRDLGRLATNPLMCALICALNRSRRGYLPHGRMELYRAALDLLLIRRDREREIEVGLEGPELEQAQTALLQKIAYWLIRNGRAEIEWHKAVEILDRALPAMPAVAAKGGAEDILRHLVVRSGLLRQPTSETLDFIHRTFQDYLGAQAAVDDWDFDLLVNHAHDDQWEDVLRMAVGHAPPRARAELLRKLLERGDAEDANRHRLHLLAAACLEQVTEVDPDVRTRVEKAAAELVPPRDTESAKALAEAGRIVLDLLPGPEGLSDEVAHAVVVAATTVADDRAIPLLSRYATHPSRQVRAQLAWAWDRFDTDHYAHAVIGRLPYDDGLAFVVKNSAQEDALRRLGGRPEVWSAGQWQRRSRTTD</sequence>
<reference evidence="3" key="1">
    <citation type="journal article" date="2014" name="Int. J. Syst. Evol. Microbiol.">
        <title>Complete genome sequence of Corynebacterium casei LMG S-19264T (=DSM 44701T), isolated from a smear-ripened cheese.</title>
        <authorList>
            <consortium name="US DOE Joint Genome Institute (JGI-PGF)"/>
            <person name="Walter F."/>
            <person name="Albersmeier A."/>
            <person name="Kalinowski J."/>
            <person name="Ruckert C."/>
        </authorList>
    </citation>
    <scope>NUCLEOTIDE SEQUENCE</scope>
    <source>
        <strain evidence="3">JCM 4633</strain>
    </source>
</reference>
<dbReference type="InterPro" id="IPR007111">
    <property type="entry name" value="NACHT_NTPase"/>
</dbReference>
<feature type="domain" description="NACHT" evidence="2">
    <location>
        <begin position="306"/>
        <end position="650"/>
    </location>
</feature>
<dbReference type="PROSITE" id="PS50837">
    <property type="entry name" value="NACHT"/>
    <property type="match status" value="1"/>
</dbReference>
<dbReference type="Proteomes" id="UP000646244">
    <property type="component" value="Unassembled WGS sequence"/>
</dbReference>
<evidence type="ECO:0000259" key="2">
    <source>
        <dbReference type="PROSITE" id="PS50837"/>
    </source>
</evidence>
<feature type="region of interest" description="Disordered" evidence="1">
    <location>
        <begin position="271"/>
        <end position="290"/>
    </location>
</feature>
<proteinExistence type="predicted"/>